<comment type="caution">
    <text evidence="2">The sequence shown here is derived from an EMBL/GenBank/DDBJ whole genome shotgun (WGS) entry which is preliminary data.</text>
</comment>
<reference evidence="3" key="1">
    <citation type="journal article" date="2017" name="Plant J.">
        <title>The pomegranate (Punica granatum L.) genome and the genomics of punicalagin biosynthesis.</title>
        <authorList>
            <person name="Qin G."/>
            <person name="Xu C."/>
            <person name="Ming R."/>
            <person name="Tang H."/>
            <person name="Guyot R."/>
            <person name="Kramer E.M."/>
            <person name="Hu Y."/>
            <person name="Yi X."/>
            <person name="Qi Y."/>
            <person name="Xu X."/>
            <person name="Gao Z."/>
            <person name="Pan H."/>
            <person name="Jian J."/>
            <person name="Tian Y."/>
            <person name="Yue Z."/>
            <person name="Xu Y."/>
        </authorList>
    </citation>
    <scope>NUCLEOTIDE SEQUENCE [LARGE SCALE GENOMIC DNA]</scope>
    <source>
        <strain evidence="3">cv. Dabenzi</strain>
    </source>
</reference>
<dbReference type="AlphaFoldDB" id="A0A218WJG8"/>
<feature type="compositionally biased region" description="Basic and acidic residues" evidence="1">
    <location>
        <begin position="35"/>
        <end position="70"/>
    </location>
</feature>
<dbReference type="EMBL" id="MTKT01003953">
    <property type="protein sequence ID" value="OWM72977.1"/>
    <property type="molecule type" value="Genomic_DNA"/>
</dbReference>
<accession>A0A218WJG8</accession>
<feature type="region of interest" description="Disordered" evidence="1">
    <location>
        <begin position="23"/>
        <end position="70"/>
    </location>
</feature>
<dbReference type="Proteomes" id="UP000197138">
    <property type="component" value="Unassembled WGS sequence"/>
</dbReference>
<name>A0A218WJG8_PUNGR</name>
<gene>
    <name evidence="2" type="ORF">CDL15_Pgr001091</name>
</gene>
<evidence type="ECO:0000313" key="2">
    <source>
        <dbReference type="EMBL" id="OWM72977.1"/>
    </source>
</evidence>
<proteinExistence type="predicted"/>
<evidence type="ECO:0000313" key="3">
    <source>
        <dbReference type="Proteomes" id="UP000197138"/>
    </source>
</evidence>
<protein>
    <submittedName>
        <fullName evidence="2">Uncharacterized protein</fullName>
    </submittedName>
</protein>
<evidence type="ECO:0000256" key="1">
    <source>
        <dbReference type="SAM" id="MobiDB-lite"/>
    </source>
</evidence>
<sequence>MKGKRAVPWRKSVLAVASIAVGGQPRCVGGGRGMPMREEEKQRRRGGGEKIREEKKARGGKENEEKKRGG</sequence>
<organism evidence="2 3">
    <name type="scientific">Punica granatum</name>
    <name type="common">Pomegranate</name>
    <dbReference type="NCBI Taxonomy" id="22663"/>
    <lineage>
        <taxon>Eukaryota</taxon>
        <taxon>Viridiplantae</taxon>
        <taxon>Streptophyta</taxon>
        <taxon>Embryophyta</taxon>
        <taxon>Tracheophyta</taxon>
        <taxon>Spermatophyta</taxon>
        <taxon>Magnoliopsida</taxon>
        <taxon>eudicotyledons</taxon>
        <taxon>Gunneridae</taxon>
        <taxon>Pentapetalae</taxon>
        <taxon>rosids</taxon>
        <taxon>malvids</taxon>
        <taxon>Myrtales</taxon>
        <taxon>Lythraceae</taxon>
        <taxon>Punica</taxon>
    </lineage>
</organism>